<name>A0AAW6FBG5_PARDI</name>
<dbReference type="SUPFAM" id="SSF53448">
    <property type="entry name" value="Nucleotide-diphospho-sugar transferases"/>
    <property type="match status" value="1"/>
</dbReference>
<dbReference type="Proteomes" id="UP001211522">
    <property type="component" value="Unassembled WGS sequence"/>
</dbReference>
<evidence type="ECO:0000256" key="2">
    <source>
        <dbReference type="ARBA" id="ARBA00022679"/>
    </source>
</evidence>
<gene>
    <name evidence="4" type="ORF">PN612_18740</name>
</gene>
<reference evidence="4" key="1">
    <citation type="submission" date="2023-01" db="EMBL/GenBank/DDBJ databases">
        <title>Human gut microbiome strain richness.</title>
        <authorList>
            <person name="Chen-Liaw A."/>
        </authorList>
    </citation>
    <scope>NUCLEOTIDE SEQUENCE</scope>
    <source>
        <strain evidence="4">D35st1_E5_D35t1_190705</strain>
    </source>
</reference>
<dbReference type="EMBL" id="JAQMPX010000139">
    <property type="protein sequence ID" value="MDB9140530.1"/>
    <property type="molecule type" value="Genomic_DNA"/>
</dbReference>
<keyword evidence="1 4" id="KW-0328">Glycosyltransferase</keyword>
<accession>A0AAW6FBG5</accession>
<dbReference type="GeneID" id="93523211"/>
<dbReference type="InterPro" id="IPR029044">
    <property type="entry name" value="Nucleotide-diphossugar_trans"/>
</dbReference>
<evidence type="ECO:0000256" key="1">
    <source>
        <dbReference type="ARBA" id="ARBA00022676"/>
    </source>
</evidence>
<dbReference type="Gene3D" id="3.90.550.10">
    <property type="entry name" value="Spore Coat Polysaccharide Biosynthesis Protein SpsA, Chain A"/>
    <property type="match status" value="1"/>
</dbReference>
<comment type="caution">
    <text evidence="4">The sequence shown here is derived from an EMBL/GenBank/DDBJ whole genome shotgun (WGS) entry which is preliminary data.</text>
</comment>
<dbReference type="InterPro" id="IPR001173">
    <property type="entry name" value="Glyco_trans_2-like"/>
</dbReference>
<dbReference type="AlphaFoldDB" id="A0AAW6FBG5"/>
<dbReference type="PANTHER" id="PTHR22916:SF51">
    <property type="entry name" value="GLYCOSYLTRANSFERASE EPSH-RELATED"/>
    <property type="match status" value="1"/>
</dbReference>
<evidence type="ECO:0000313" key="5">
    <source>
        <dbReference type="Proteomes" id="UP001211522"/>
    </source>
</evidence>
<dbReference type="PANTHER" id="PTHR22916">
    <property type="entry name" value="GLYCOSYLTRANSFERASE"/>
    <property type="match status" value="1"/>
</dbReference>
<organism evidence="4 5">
    <name type="scientific">Parabacteroides distasonis</name>
    <dbReference type="NCBI Taxonomy" id="823"/>
    <lineage>
        <taxon>Bacteria</taxon>
        <taxon>Pseudomonadati</taxon>
        <taxon>Bacteroidota</taxon>
        <taxon>Bacteroidia</taxon>
        <taxon>Bacteroidales</taxon>
        <taxon>Tannerellaceae</taxon>
        <taxon>Parabacteroides</taxon>
    </lineage>
</organism>
<proteinExistence type="predicted"/>
<dbReference type="CDD" id="cd00761">
    <property type="entry name" value="Glyco_tranf_GTA_type"/>
    <property type="match status" value="1"/>
</dbReference>
<sequence>MEKEKHIDLSVIVPIYNTETYLPVCLDSLLGIDGPCVEIVLVNDGSTDGSGMIADAYAQKDSRIRVIHRANGGASAARNTGLEVARGEYILFVDSDDWVLSDALVSLFHAGVESRADVVMGEIRFCDQEGNPGALFNPVKGMLPEVLPGREGFVGLMRDGSYLPTPVRFVCRRDFLRTIGVRFEEGIMHEDELWTPIVLCQAERLAITCTEFYRYRQDESSVMHMTKRSRRLLSLFRVTDGLARFADRWSFDGKERALKSWWYVNLFRLYHWAFAYLAEAQDSSIEVPAHHLDRFWRDCGQMIPESIQRCRDYYRKAEAGLRKYTDWRISDWVASVDCQIRRGKKVMLLFNTINGEEPRLDIKKVPADWVVTTDRRYLRQADKVVFHLPSLHEELEEDLDKPEGQVWVNWYLENEQEDVSLNDPEVMELFDASIPFSTFEDCINKLIGS</sequence>
<dbReference type="EC" id="2.4.-.-" evidence="4"/>
<dbReference type="Pfam" id="PF00535">
    <property type="entry name" value="Glycos_transf_2"/>
    <property type="match status" value="1"/>
</dbReference>
<keyword evidence="2 4" id="KW-0808">Transferase</keyword>
<dbReference type="GO" id="GO:0016758">
    <property type="term" value="F:hexosyltransferase activity"/>
    <property type="evidence" value="ECO:0007669"/>
    <property type="project" value="UniProtKB-ARBA"/>
</dbReference>
<feature type="domain" description="Glycosyltransferase 2-like" evidence="3">
    <location>
        <begin position="10"/>
        <end position="134"/>
    </location>
</feature>
<dbReference type="RefSeq" id="WP_211738745.1">
    <property type="nucleotide sequence ID" value="NZ_CP042285.1"/>
</dbReference>
<evidence type="ECO:0000259" key="3">
    <source>
        <dbReference type="Pfam" id="PF00535"/>
    </source>
</evidence>
<evidence type="ECO:0000313" key="4">
    <source>
        <dbReference type="EMBL" id="MDB9140530.1"/>
    </source>
</evidence>
<protein>
    <submittedName>
        <fullName evidence="4">Glycosyltransferase</fullName>
        <ecNumber evidence="4">2.4.-.-</ecNumber>
    </submittedName>
</protein>